<reference evidence="4 5" key="1">
    <citation type="submission" date="2017-08" db="EMBL/GenBank/DDBJ databases">
        <title>Genome sequence of Streptomyces albireticuli NRRL B-1670.</title>
        <authorList>
            <person name="Graham D.E."/>
            <person name="Mahan K.M."/>
            <person name="Klingeman D.M."/>
            <person name="Hettich R.L."/>
            <person name="Parry R.J."/>
            <person name="Spain J.C."/>
        </authorList>
    </citation>
    <scope>NUCLEOTIDE SEQUENCE [LARGE SCALE GENOMIC DNA]</scope>
    <source>
        <strain evidence="4 5">NRRL B-1670</strain>
    </source>
</reference>
<name>A0A2A2D4V5_9ACTN</name>
<dbReference type="Proteomes" id="UP000218944">
    <property type="component" value="Unassembled WGS sequence"/>
</dbReference>
<keyword evidence="2" id="KW-0808">Transferase</keyword>
<dbReference type="AlphaFoldDB" id="A0A2A2D4V5"/>
<keyword evidence="5" id="KW-1185">Reference proteome</keyword>
<dbReference type="Pfam" id="PF13692">
    <property type="entry name" value="Glyco_trans_1_4"/>
    <property type="match status" value="1"/>
</dbReference>
<feature type="domain" description="Glycosyltransferase subfamily 4-like N-terminal" evidence="3">
    <location>
        <begin position="59"/>
        <end position="208"/>
    </location>
</feature>
<evidence type="ECO:0000313" key="5">
    <source>
        <dbReference type="Proteomes" id="UP000218944"/>
    </source>
</evidence>
<gene>
    <name evidence="4" type="ORF">CK936_23635</name>
</gene>
<dbReference type="InterPro" id="IPR050194">
    <property type="entry name" value="Glycosyltransferase_grp1"/>
</dbReference>
<dbReference type="Gene3D" id="3.40.50.2000">
    <property type="entry name" value="Glycogen Phosphorylase B"/>
    <property type="match status" value="2"/>
</dbReference>
<comment type="caution">
    <text evidence="4">The sequence shown here is derived from an EMBL/GenBank/DDBJ whole genome shotgun (WGS) entry which is preliminary data.</text>
</comment>
<evidence type="ECO:0000256" key="2">
    <source>
        <dbReference type="ARBA" id="ARBA00022679"/>
    </source>
</evidence>
<evidence type="ECO:0000259" key="3">
    <source>
        <dbReference type="Pfam" id="PF13579"/>
    </source>
</evidence>
<organism evidence="4 5">
    <name type="scientific">Streptomyces albireticuli</name>
    <dbReference type="NCBI Taxonomy" id="1940"/>
    <lineage>
        <taxon>Bacteria</taxon>
        <taxon>Bacillati</taxon>
        <taxon>Actinomycetota</taxon>
        <taxon>Actinomycetes</taxon>
        <taxon>Kitasatosporales</taxon>
        <taxon>Streptomycetaceae</taxon>
        <taxon>Streptomyces</taxon>
    </lineage>
</organism>
<protein>
    <recommendedName>
        <fullName evidence="3">Glycosyltransferase subfamily 4-like N-terminal domain-containing protein</fullName>
    </recommendedName>
</protein>
<keyword evidence="1" id="KW-0328">Glycosyltransferase</keyword>
<evidence type="ECO:0000256" key="1">
    <source>
        <dbReference type="ARBA" id="ARBA00022676"/>
    </source>
</evidence>
<dbReference type="GO" id="GO:1901137">
    <property type="term" value="P:carbohydrate derivative biosynthetic process"/>
    <property type="evidence" value="ECO:0007669"/>
    <property type="project" value="UniProtKB-ARBA"/>
</dbReference>
<dbReference type="GO" id="GO:0016757">
    <property type="term" value="F:glycosyltransferase activity"/>
    <property type="evidence" value="ECO:0007669"/>
    <property type="project" value="UniProtKB-KW"/>
</dbReference>
<dbReference type="EMBL" id="NSJV01000448">
    <property type="protein sequence ID" value="PAU46545.1"/>
    <property type="molecule type" value="Genomic_DNA"/>
</dbReference>
<dbReference type="Pfam" id="PF13579">
    <property type="entry name" value="Glyco_trans_4_4"/>
    <property type="match status" value="1"/>
</dbReference>
<evidence type="ECO:0000313" key="4">
    <source>
        <dbReference type="EMBL" id="PAU46545.1"/>
    </source>
</evidence>
<accession>A0A2A2D4V5</accession>
<dbReference type="InterPro" id="IPR028098">
    <property type="entry name" value="Glyco_trans_4-like_N"/>
</dbReference>
<dbReference type="PANTHER" id="PTHR45947:SF3">
    <property type="entry name" value="SULFOQUINOVOSYL TRANSFERASE SQD2"/>
    <property type="match status" value="1"/>
</dbReference>
<proteinExistence type="predicted"/>
<sequence>MESPHSDGEVVQLPSRAESAPMTVAWITASFPPEVSGISLGNVERARWFASQPDVRLCLLVPGSPDGRLPGGAGTSGLELFPYDAKPWLPYPMLPVPRRSALAQIDTALERIAPDLVVVIDPERSFVFGSWGLPGHAYARRHGVPYVAQYQGDHFNFARSYPVWRHLATALFPPVMRYVYRHFDTAICATPYAADTLRGLSDVRIEQVPFDSVDIGSFGADRADPAVLTKLAPRYDGRGKRVLYLGRLAREKRLDLVIEAFLRLSSLPGNEDLSLFIAGDGPPDITARITRLAAASPRIHLLGFVRGADRSALYASCDAFCTACPYETFGCTVVEAMASGIPVVNPSSGGITSILSDGHNAYLFRPGDPGALVTSLRAALDDNGRVTGRARADAARFTVENCCTHLLAGYRRLASVTDRKREKCDLCR</sequence>
<dbReference type="SUPFAM" id="SSF53756">
    <property type="entry name" value="UDP-Glycosyltransferase/glycogen phosphorylase"/>
    <property type="match status" value="1"/>
</dbReference>
<dbReference type="PANTHER" id="PTHR45947">
    <property type="entry name" value="SULFOQUINOVOSYL TRANSFERASE SQD2"/>
    <property type="match status" value="1"/>
</dbReference>